<dbReference type="AlphaFoldDB" id="A0A397TTR3"/>
<reference evidence="1 2" key="1">
    <citation type="submission" date="2018-06" db="EMBL/GenBank/DDBJ databases">
        <title>Comparative genomics reveals the genomic features of Rhizophagus irregularis, R. cerebriforme, R. diaphanum and Gigaspora rosea, and their symbiotic lifestyle signature.</title>
        <authorList>
            <person name="Morin E."/>
            <person name="San Clemente H."/>
            <person name="Chen E.C.H."/>
            <person name="De La Providencia I."/>
            <person name="Hainaut M."/>
            <person name="Kuo A."/>
            <person name="Kohler A."/>
            <person name="Murat C."/>
            <person name="Tang N."/>
            <person name="Roy S."/>
            <person name="Loubradou J."/>
            <person name="Henrissat B."/>
            <person name="Grigoriev I.V."/>
            <person name="Corradi N."/>
            <person name="Roux C."/>
            <person name="Martin F.M."/>
        </authorList>
    </citation>
    <scope>NUCLEOTIDE SEQUENCE [LARGE SCALE GENOMIC DNA]</scope>
    <source>
        <strain evidence="1 2">DAOM 227022</strain>
    </source>
</reference>
<evidence type="ECO:0000313" key="2">
    <source>
        <dbReference type="Proteomes" id="UP000265703"/>
    </source>
</evidence>
<dbReference type="Gene3D" id="1.10.10.1010">
    <property type="entry name" value="Intein homing endonuclease, domain IV"/>
    <property type="match status" value="1"/>
</dbReference>
<organism evidence="1 2">
    <name type="scientific">Glomus cerebriforme</name>
    <dbReference type="NCBI Taxonomy" id="658196"/>
    <lineage>
        <taxon>Eukaryota</taxon>
        <taxon>Fungi</taxon>
        <taxon>Fungi incertae sedis</taxon>
        <taxon>Mucoromycota</taxon>
        <taxon>Glomeromycotina</taxon>
        <taxon>Glomeromycetes</taxon>
        <taxon>Glomerales</taxon>
        <taxon>Glomeraceae</taxon>
        <taxon>Glomus</taxon>
    </lineage>
</organism>
<sequence length="132" mass="14816">MRFIKKTCSSRSSKPIAVSLQPDPSVPGVETLSISIINTGSSLVLKAYDNTGSLSKAKYSVYSILELIPYYKFNDIKYITKGGFVKVYSATWIDGRIIKWEKGSNSWERSVTFAVTLKIKFFENHHVITAIV</sequence>
<dbReference type="STRING" id="658196.A0A397TTR3"/>
<comment type="caution">
    <text evidence="1">The sequence shown here is derived from an EMBL/GenBank/DDBJ whole genome shotgun (WGS) entry which is preliminary data.</text>
</comment>
<dbReference type="EMBL" id="QKYT01000018">
    <property type="protein sequence ID" value="RIA98294.1"/>
    <property type="molecule type" value="Genomic_DNA"/>
</dbReference>
<protein>
    <submittedName>
        <fullName evidence="1">Uncharacterized protein</fullName>
    </submittedName>
</protein>
<accession>A0A397TTR3</accession>
<dbReference type="OrthoDB" id="2440545at2759"/>
<evidence type="ECO:0000313" key="1">
    <source>
        <dbReference type="EMBL" id="RIA98294.1"/>
    </source>
</evidence>
<gene>
    <name evidence="1" type="ORF">C1645_813026</name>
</gene>
<name>A0A397TTR3_9GLOM</name>
<dbReference type="Proteomes" id="UP000265703">
    <property type="component" value="Unassembled WGS sequence"/>
</dbReference>
<proteinExistence type="predicted"/>
<keyword evidence="2" id="KW-1185">Reference proteome</keyword>